<gene>
    <name evidence="3" type="primary">109591802</name>
</gene>
<feature type="transmembrane region" description="Helical" evidence="2">
    <location>
        <begin position="64"/>
        <end position="95"/>
    </location>
</feature>
<evidence type="ECO:0000313" key="4">
    <source>
        <dbReference type="Proteomes" id="UP000007879"/>
    </source>
</evidence>
<dbReference type="AlphaFoldDB" id="A0A1X7SRE8"/>
<feature type="region of interest" description="Disordered" evidence="1">
    <location>
        <begin position="121"/>
        <end position="163"/>
    </location>
</feature>
<keyword evidence="4" id="KW-1185">Reference proteome</keyword>
<reference evidence="4" key="1">
    <citation type="journal article" date="2010" name="Nature">
        <title>The Amphimedon queenslandica genome and the evolution of animal complexity.</title>
        <authorList>
            <person name="Srivastava M."/>
            <person name="Simakov O."/>
            <person name="Chapman J."/>
            <person name="Fahey B."/>
            <person name="Gauthier M.E."/>
            <person name="Mitros T."/>
            <person name="Richards G.S."/>
            <person name="Conaco C."/>
            <person name="Dacre M."/>
            <person name="Hellsten U."/>
            <person name="Larroux C."/>
            <person name="Putnam N.H."/>
            <person name="Stanke M."/>
            <person name="Adamska M."/>
            <person name="Darling A."/>
            <person name="Degnan S.M."/>
            <person name="Oakley T.H."/>
            <person name="Plachetzki D.C."/>
            <person name="Zhai Y."/>
            <person name="Adamski M."/>
            <person name="Calcino A."/>
            <person name="Cummins S.F."/>
            <person name="Goodstein D.M."/>
            <person name="Harris C."/>
            <person name="Jackson D.J."/>
            <person name="Leys S.P."/>
            <person name="Shu S."/>
            <person name="Woodcroft B.J."/>
            <person name="Vervoort M."/>
            <person name="Kosik K.S."/>
            <person name="Manning G."/>
            <person name="Degnan B.M."/>
            <person name="Rokhsar D.S."/>
        </authorList>
    </citation>
    <scope>NUCLEOTIDE SEQUENCE [LARGE SCALE GENOMIC DNA]</scope>
</reference>
<evidence type="ECO:0000313" key="3">
    <source>
        <dbReference type="EnsemblMetazoa" id="Aqu2.1.04717_001"/>
    </source>
</evidence>
<keyword evidence="2" id="KW-1133">Transmembrane helix</keyword>
<dbReference type="InParanoid" id="A0A1X7SRE8"/>
<accession>A0A1X7SRE8</accession>
<dbReference type="EnsemblMetazoa" id="Aqu2.1.04717_001">
    <property type="protein sequence ID" value="Aqu2.1.04717_001"/>
    <property type="gene ID" value="Aqu2.1.04717"/>
</dbReference>
<sequence>MSFHNSVSAIINSVSSSSGGDRPTHSPSSTSYTFSVSSIMTSSSSVQTSAQPTVGSNAQNNSQVFGSIGVVIVVLLAVLIILVSVVGCAVLAWCLRTNVKKKRSTNRSLPVMQMPSAQYQMIANQSTDADPRDSSDEEFPGTSEQGAYDKEADEKEPLCELSV</sequence>
<protein>
    <submittedName>
        <fullName evidence="3">Uncharacterized protein</fullName>
    </submittedName>
</protein>
<feature type="compositionally biased region" description="Basic and acidic residues" evidence="1">
    <location>
        <begin position="147"/>
        <end position="163"/>
    </location>
</feature>
<dbReference type="Proteomes" id="UP000007879">
    <property type="component" value="Unassembled WGS sequence"/>
</dbReference>
<dbReference type="KEGG" id="aqu:109591802"/>
<organism evidence="3">
    <name type="scientific">Amphimedon queenslandica</name>
    <name type="common">Sponge</name>
    <dbReference type="NCBI Taxonomy" id="400682"/>
    <lineage>
        <taxon>Eukaryota</taxon>
        <taxon>Metazoa</taxon>
        <taxon>Porifera</taxon>
        <taxon>Demospongiae</taxon>
        <taxon>Heteroscleromorpha</taxon>
        <taxon>Haplosclerida</taxon>
        <taxon>Niphatidae</taxon>
        <taxon>Amphimedon</taxon>
    </lineage>
</organism>
<keyword evidence="2" id="KW-0472">Membrane</keyword>
<proteinExistence type="predicted"/>
<reference evidence="3" key="2">
    <citation type="submission" date="2017-05" db="UniProtKB">
        <authorList>
            <consortium name="EnsemblMetazoa"/>
        </authorList>
    </citation>
    <scope>IDENTIFICATION</scope>
</reference>
<name>A0A1X7SRE8_AMPQE</name>
<evidence type="ECO:0000256" key="2">
    <source>
        <dbReference type="SAM" id="Phobius"/>
    </source>
</evidence>
<keyword evidence="2" id="KW-0812">Transmembrane</keyword>
<dbReference type="EnsemblMetazoa" id="XM_020007445.1">
    <property type="protein sequence ID" value="XP_019863004.1"/>
    <property type="gene ID" value="LOC109591802"/>
</dbReference>
<evidence type="ECO:0000256" key="1">
    <source>
        <dbReference type="SAM" id="MobiDB-lite"/>
    </source>
</evidence>